<sequence length="66" mass="7494">MATYGKVGPFDEAEERWTQCTERLEQYFLANEVANAKKQRAIFLSVCGSQNIRTTNSRFTTAKETG</sequence>
<evidence type="ECO:0000313" key="2">
    <source>
        <dbReference type="Proteomes" id="UP001152795"/>
    </source>
</evidence>
<gene>
    <name evidence="1" type="ORF">PACLA_8A003030</name>
</gene>
<protein>
    <submittedName>
        <fullName evidence="1">Uncharacterized protein</fullName>
    </submittedName>
</protein>
<keyword evidence="2" id="KW-1185">Reference proteome</keyword>
<proteinExistence type="predicted"/>
<organism evidence="1 2">
    <name type="scientific">Paramuricea clavata</name>
    <name type="common">Red gorgonian</name>
    <name type="synonym">Violescent sea-whip</name>
    <dbReference type="NCBI Taxonomy" id="317549"/>
    <lineage>
        <taxon>Eukaryota</taxon>
        <taxon>Metazoa</taxon>
        <taxon>Cnidaria</taxon>
        <taxon>Anthozoa</taxon>
        <taxon>Octocorallia</taxon>
        <taxon>Malacalcyonacea</taxon>
        <taxon>Plexauridae</taxon>
        <taxon>Paramuricea</taxon>
    </lineage>
</organism>
<dbReference type="AlphaFoldDB" id="A0A7D9IJ23"/>
<accession>A0A7D9IJ23</accession>
<name>A0A7D9IJ23_PARCT</name>
<comment type="caution">
    <text evidence="1">The sequence shown here is derived from an EMBL/GenBank/DDBJ whole genome shotgun (WGS) entry which is preliminary data.</text>
</comment>
<dbReference type="OrthoDB" id="6496131at2759"/>
<dbReference type="Proteomes" id="UP001152795">
    <property type="component" value="Unassembled WGS sequence"/>
</dbReference>
<reference evidence="1" key="1">
    <citation type="submission" date="2020-04" db="EMBL/GenBank/DDBJ databases">
        <authorList>
            <person name="Alioto T."/>
            <person name="Alioto T."/>
            <person name="Gomez Garrido J."/>
        </authorList>
    </citation>
    <scope>NUCLEOTIDE SEQUENCE</scope>
    <source>
        <strain evidence="1">A484AB</strain>
    </source>
</reference>
<evidence type="ECO:0000313" key="1">
    <source>
        <dbReference type="EMBL" id="CAB4008897.1"/>
    </source>
</evidence>
<dbReference type="EMBL" id="CACRXK020006264">
    <property type="protein sequence ID" value="CAB4008897.1"/>
    <property type="molecule type" value="Genomic_DNA"/>
</dbReference>